<feature type="signal peptide" evidence="1">
    <location>
        <begin position="1"/>
        <end position="22"/>
    </location>
</feature>
<dbReference type="PANTHER" id="PTHR34406">
    <property type="entry name" value="PROTEIN YCEI"/>
    <property type="match status" value="1"/>
</dbReference>
<organism evidence="3 4">
    <name type="scientific">Autumnicola edwardsiae</name>
    <dbReference type="NCBI Taxonomy" id="3075594"/>
    <lineage>
        <taxon>Bacteria</taxon>
        <taxon>Pseudomonadati</taxon>
        <taxon>Bacteroidota</taxon>
        <taxon>Flavobacteriia</taxon>
        <taxon>Flavobacteriales</taxon>
        <taxon>Flavobacteriaceae</taxon>
        <taxon>Autumnicola</taxon>
    </lineage>
</organism>
<proteinExistence type="predicted"/>
<keyword evidence="4" id="KW-1185">Reference proteome</keyword>
<evidence type="ECO:0000259" key="2">
    <source>
        <dbReference type="Pfam" id="PF04264"/>
    </source>
</evidence>
<protein>
    <submittedName>
        <fullName evidence="3">YceI family protein</fullName>
    </submittedName>
</protein>
<accession>A0ABU3CVU1</accession>
<dbReference type="InterPro" id="IPR036761">
    <property type="entry name" value="TTHA0802/YceI-like_sf"/>
</dbReference>
<evidence type="ECO:0000313" key="3">
    <source>
        <dbReference type="EMBL" id="MDT0650479.1"/>
    </source>
</evidence>
<dbReference type="PANTHER" id="PTHR34406:SF1">
    <property type="entry name" value="PROTEIN YCEI"/>
    <property type="match status" value="1"/>
</dbReference>
<evidence type="ECO:0000256" key="1">
    <source>
        <dbReference type="SAM" id="SignalP"/>
    </source>
</evidence>
<comment type="caution">
    <text evidence="3">The sequence shown here is derived from an EMBL/GenBank/DDBJ whole genome shotgun (WGS) entry which is preliminary data.</text>
</comment>
<dbReference type="Gene3D" id="2.40.128.110">
    <property type="entry name" value="Lipid/polyisoprenoid-binding, YceI-like"/>
    <property type="match status" value="1"/>
</dbReference>
<evidence type="ECO:0000313" key="4">
    <source>
        <dbReference type="Proteomes" id="UP001248819"/>
    </source>
</evidence>
<keyword evidence="1" id="KW-0732">Signal</keyword>
<sequence length="195" mass="21284">MKTSKQISLVLGSLILFFSAQTVLSQKYNVNKNASSIKIEGTSNIHDWEMVAEDFKGNLNVEVNDGQLVAITALDFTVVAESLKSGKGGMDKNTYKALKTDKNKNITYQLNKVKEIDCTSKTRCIVSTSGYLTIAGTKKPVDIVFNAHINGGTITLSGNQDINMTSFNVKPPSAMFGTITTGEDLNIRFQITFSK</sequence>
<dbReference type="InterPro" id="IPR007372">
    <property type="entry name" value="Lipid/polyisoprenoid-bd_YceI"/>
</dbReference>
<dbReference type="Pfam" id="PF04264">
    <property type="entry name" value="YceI"/>
    <property type="match status" value="1"/>
</dbReference>
<dbReference type="EMBL" id="JAVRHP010000045">
    <property type="protein sequence ID" value="MDT0650479.1"/>
    <property type="molecule type" value="Genomic_DNA"/>
</dbReference>
<reference evidence="3 4" key="1">
    <citation type="submission" date="2023-09" db="EMBL/GenBank/DDBJ databases">
        <authorList>
            <person name="Rey-Velasco X."/>
        </authorList>
    </citation>
    <scope>NUCLEOTIDE SEQUENCE [LARGE SCALE GENOMIC DNA]</scope>
    <source>
        <strain evidence="3 4">F297</strain>
    </source>
</reference>
<name>A0ABU3CVU1_9FLAO</name>
<gene>
    <name evidence="3" type="ORF">RM529_09995</name>
</gene>
<dbReference type="Proteomes" id="UP001248819">
    <property type="component" value="Unassembled WGS sequence"/>
</dbReference>
<dbReference type="RefSeq" id="WP_311484659.1">
    <property type="nucleotide sequence ID" value="NZ_JAVRHP010000045.1"/>
</dbReference>
<feature type="chain" id="PRO_5045138643" evidence="1">
    <location>
        <begin position="23"/>
        <end position="195"/>
    </location>
</feature>
<feature type="domain" description="Lipid/polyisoprenoid-binding YceI-like" evidence="2">
    <location>
        <begin position="28"/>
        <end position="193"/>
    </location>
</feature>
<dbReference type="SUPFAM" id="SSF101874">
    <property type="entry name" value="YceI-like"/>
    <property type="match status" value="1"/>
</dbReference>